<comment type="similarity">
    <text evidence="3">Belongs to the MAGUK family.</text>
</comment>
<sequence length="1994" mass="222739">MVGACLFNFLPRAREHSGGCIHHSLLSCAMKSIKKWVATLTAVKGVMRISPGMEETEIWEQYTVNLNRAPGMGFGIAVSGGKDNPHFQSGETSIVISDVLQGSPADGLLDENDRVVMVNGVSMDNVDHAFAVQQLRKSGKTAQITVRRKKLVQIPISRRMDPQLQPRRDLDRLDHQRHHHHDDDDDDEDDDMDVGFHPDDDDDRRNHRSGRSPVRSGRRSREYGLDQVGRRSRDPSVDRDNRRSWERSLDRGGGGGGGRQRSVDRSRERSVDRSRERSLDRSRERSLDRDRAAPHGRIWSQGRSQSMGTLDSTSPVRPQRPIKVTLVKSKPSEGYGLRLGSHIYVKDIGNDGLAARDGNIQEGDIVLKINGTVTENMSLADARKLIEKSKGKLKLVVQRDERKTLTNMPELDDSPPSSDGSDHSDISDIRSLKSDRSDRSDRSNGDNARSGPRPRSPRDDRGSGQSDRGSASQPTSSVGSRGADVGSKLSKMGGVPTPFKMDDGVVPALKPVDEARATRSEESTEKAAPSSDVKPVFSQGGQPDVDLPPGLTELPNDDDQLFSPEVKLVQFKKGDSVGLRLAGGNDVGIFVAGVQDGSPAAQQGLDEGDQILSVNNVDFRNIVREEAVLYLLELPKGEEVLVHAQRKRDVYRRVVESDVGDSFYIRTHFDYEKENPYGLSFLRGEVFRVVDTLYNGKLGSWLAIRIGRNNQEVERGIIPNKNRAEQLATVQNFAKVGTNDRADFWRFRGLRSAKKNLRKSREDLSAQPVPTKFPAYERVVLREAGFLRPVVIFGPIADVARDKLAREQPNSFEIARNEPRDAGTDTKNSGVIRLHTIKEIIDKDKHALLDITPGAVDRLNYAQWYPIVLFLNPDSKSGVKTMRTRLCPESRKSARKLHERAAKLRKSNWHLFTSVINLNSMNEGWYGALKDSVAEQQNQLVWVSEGRADGDTDDLDMQDDRISHLSAPLSELSLYSDSRVTSDCEDTDTEGGIYTDQELDETMNETDTEPVLGMPVAGMPSAVSRSSEPVRDEAPFGFHHEQQAPVVQGYHSQQLQPVQSDREHAATKRASPQELDPRQPLSAATFLSRATQGQRPAARQPEEPVPLPRAQPEPQAVHRNSPESVRRPSPEPAAPKPRLPRTTSREMLAEPSPERRPVNYSTEPARQSQEVRGYDEHIYQQQQQQRTSYDAPPENYAHSSQSSHEYSYQSQPAVHVHHQTERQADDHDYRISSPYQDHRGQEFDPRQQQQQPQQYEGRQSQQYEARPPQSYETRQPQFQEHRPPQQYEARPPQVQEHRPPPQQYDARPPQVQEHRPPPQQHDVRPPQLQEQRPPPQQYDARPPQVQEQRLPSQQYEARPSQVQDHRQPPPPQQYEVRQPQQYEARPPQQYETRRVQIPEPRSPVQHDGRQPHSYDSRQPPSAYEQHPHSRSFDEGSLRAYDEQPRSYDSIPRSNNAPQRPYDAQPSSYDSASQRANDNAQRQYGSLQRNYQQPHSFDDGDVRIHEAQPSRSQFSAAPAPPSATEPPRQATIKLPPPAPATNPPREDSDSEPVIPKSVLGRVKMFEKQQPKADIQLAQHVPPLTHAAQQSTQTYRTGEAPRLQVKPADDLRPVNRYSNSQDEDEDEAAGYRTQLGLFSRQDPPAPKPSEPPAQSAFAAHNSFYNVSATDRRGIYRVKAGELESLDTKPKVADKPLDPPAGASPAHKAVGYAPPIYPKPAITQKPASIGGTDTYQSSVSRENVPTIQAKPDPPQLATKPSFPVQKPFQSVPASVATTQPSVNGSTPAPYKANPTPYTASRFTPGTAKPFQRKFDSPKFIHNLLPNDADSSGLRPSSQQYEPASINITTKPQEPPKPQFQSETMTVAPKAIPVSSSALEDESHTVLATARGVFDTHGGVLSSVETGVSIIIPKGAIPPAVEQEIYFKVCKDNSILPPLDKEKGETLLSPLVMCGPHGLKFLKPVELRLPHCEPSNWQKASDPNYKGANCVSVLIDHF</sequence>
<dbReference type="PROSITE" id="PS50052">
    <property type="entry name" value="GUANYLATE_KINASE_2"/>
    <property type="match status" value="1"/>
</dbReference>
<dbReference type="FunFam" id="2.30.42.10:FF:000009">
    <property type="entry name" value="Putative tight junction protein ZO-1"/>
    <property type="match status" value="1"/>
</dbReference>
<dbReference type="Gene3D" id="2.30.30.40">
    <property type="entry name" value="SH3 Domains"/>
    <property type="match status" value="1"/>
</dbReference>
<feature type="compositionally biased region" description="Basic and acidic residues" evidence="12">
    <location>
        <begin position="1143"/>
        <end position="1157"/>
    </location>
</feature>
<feature type="domain" description="PDZ" evidence="15">
    <location>
        <begin position="63"/>
        <end position="150"/>
    </location>
</feature>
<keyword evidence="7" id="KW-0597">Phosphoprotein</keyword>
<feature type="compositionally biased region" description="Polar residues" evidence="12">
    <location>
        <begin position="1585"/>
        <end position="1594"/>
    </location>
</feature>
<dbReference type="Pfam" id="PF00595">
    <property type="entry name" value="PDZ"/>
    <property type="match status" value="3"/>
</dbReference>
<dbReference type="PANTHER" id="PTHR13865:SF25">
    <property type="entry name" value="TIGHT JUNCTION PROTEIN ZO-1"/>
    <property type="match status" value="1"/>
</dbReference>
<evidence type="ECO:0000256" key="1">
    <source>
        <dbReference type="ARBA" id="ARBA00004413"/>
    </source>
</evidence>
<dbReference type="SUPFAM" id="SSF50156">
    <property type="entry name" value="PDZ domain-like"/>
    <property type="match status" value="3"/>
</dbReference>
<feature type="domain" description="PDZ" evidence="15">
    <location>
        <begin position="323"/>
        <end position="401"/>
    </location>
</feature>
<evidence type="ECO:0000256" key="12">
    <source>
        <dbReference type="SAM" id="MobiDB-lite"/>
    </source>
</evidence>
<keyword evidence="5 11" id="KW-0728">SH3 domain</keyword>
<feature type="domain" description="PDZ" evidence="15">
    <location>
        <begin position="565"/>
        <end position="646"/>
    </location>
</feature>
<feature type="compositionally biased region" description="Polar residues" evidence="12">
    <location>
        <begin position="1159"/>
        <end position="1170"/>
    </location>
</feature>
<feature type="region of interest" description="Disordered" evidence="12">
    <location>
        <begin position="1684"/>
        <end position="1758"/>
    </location>
</feature>
<dbReference type="SMART" id="SM00228">
    <property type="entry name" value="PDZ"/>
    <property type="match status" value="3"/>
</dbReference>
<evidence type="ECO:0000256" key="8">
    <source>
        <dbReference type="ARBA" id="ARBA00022737"/>
    </source>
</evidence>
<dbReference type="SUPFAM" id="SSF52540">
    <property type="entry name" value="P-loop containing nucleoside triphosphate hydrolases"/>
    <property type="match status" value="1"/>
</dbReference>
<evidence type="ECO:0000256" key="9">
    <source>
        <dbReference type="ARBA" id="ARBA00022949"/>
    </source>
</evidence>
<evidence type="ECO:0000256" key="4">
    <source>
        <dbReference type="ARBA" id="ARBA00022427"/>
    </source>
</evidence>
<feature type="compositionally biased region" description="Basic and acidic residues" evidence="12">
    <location>
        <begin position="1684"/>
        <end position="1694"/>
    </location>
</feature>
<feature type="compositionally biased region" description="Basic and acidic residues" evidence="12">
    <location>
        <begin position="261"/>
        <end position="293"/>
    </location>
</feature>
<feature type="compositionally biased region" description="Basic and acidic residues" evidence="12">
    <location>
        <begin position="1404"/>
        <end position="1415"/>
    </location>
</feature>
<feature type="compositionally biased region" description="Low complexity" evidence="12">
    <location>
        <begin position="1246"/>
        <end position="1263"/>
    </location>
</feature>
<feature type="compositionally biased region" description="Basic and acidic residues" evidence="12">
    <location>
        <begin position="158"/>
        <end position="174"/>
    </location>
</feature>
<dbReference type="Gene3D" id="2.30.42.10">
    <property type="match status" value="3"/>
</dbReference>
<feature type="region of interest" description="Disordered" evidence="12">
    <location>
        <begin position="1051"/>
        <end position="1656"/>
    </location>
</feature>
<dbReference type="GO" id="GO:0005923">
    <property type="term" value="C:bicellular tight junction"/>
    <property type="evidence" value="ECO:0007669"/>
    <property type="project" value="UniProtKB-SubCell"/>
</dbReference>
<feature type="domain" description="Guanylate kinase-like" evidence="14">
    <location>
        <begin position="833"/>
        <end position="934"/>
    </location>
</feature>
<gene>
    <name evidence="18" type="primary">LOC116939131</name>
</gene>
<keyword evidence="8" id="KW-0677">Repeat</keyword>
<feature type="compositionally biased region" description="Basic and acidic residues" evidence="12">
    <location>
        <begin position="1120"/>
        <end position="1129"/>
    </location>
</feature>
<feature type="compositionally biased region" description="Low complexity" evidence="12">
    <location>
        <begin position="1198"/>
        <end position="1211"/>
    </location>
</feature>
<feature type="compositionally biased region" description="Basic and acidic residues" evidence="12">
    <location>
        <begin position="1218"/>
        <end position="1245"/>
    </location>
</feature>
<dbReference type="RefSeq" id="XP_032803046.1">
    <property type="nucleotide sequence ID" value="XM_032947155.1"/>
</dbReference>
<dbReference type="InterPro" id="IPR008144">
    <property type="entry name" value="Guanylate_kin-like_dom"/>
</dbReference>
<dbReference type="GO" id="GO:0090557">
    <property type="term" value="P:establishment of endothelial intestinal barrier"/>
    <property type="evidence" value="ECO:0007669"/>
    <property type="project" value="TreeGrafter"/>
</dbReference>
<dbReference type="SMART" id="SM00072">
    <property type="entry name" value="GuKc"/>
    <property type="match status" value="1"/>
</dbReference>
<dbReference type="CDD" id="cd06729">
    <property type="entry name" value="PDZ3_ZO1-like_domain"/>
    <property type="match status" value="1"/>
</dbReference>
<feature type="compositionally biased region" description="Basic and acidic residues" evidence="12">
    <location>
        <begin position="511"/>
        <end position="525"/>
    </location>
</feature>
<dbReference type="PROSITE" id="PS51145">
    <property type="entry name" value="ZU5"/>
    <property type="match status" value="1"/>
</dbReference>
<dbReference type="Gene3D" id="3.40.50.300">
    <property type="entry name" value="P-loop containing nucleotide triphosphate hydrolases"/>
    <property type="match status" value="1"/>
</dbReference>
<evidence type="ECO:0000313" key="18">
    <source>
        <dbReference type="RefSeq" id="XP_032803046.1"/>
    </source>
</evidence>
<dbReference type="InterPro" id="IPR000906">
    <property type="entry name" value="ZU5_dom"/>
</dbReference>
<feature type="region of interest" description="Disordered" evidence="12">
    <location>
        <begin position="156"/>
        <end position="319"/>
    </location>
</feature>
<dbReference type="KEGG" id="pmrn:116939131"/>
<evidence type="ECO:0000313" key="17">
    <source>
        <dbReference type="Proteomes" id="UP001318040"/>
    </source>
</evidence>
<feature type="compositionally biased region" description="Polar residues" evidence="12">
    <location>
        <begin position="1773"/>
        <end position="1783"/>
    </location>
</feature>
<feature type="compositionally biased region" description="Basic and acidic residues" evidence="12">
    <location>
        <begin position="1495"/>
        <end position="1507"/>
    </location>
</feature>
<dbReference type="GO" id="GO:0045216">
    <property type="term" value="P:cell-cell junction organization"/>
    <property type="evidence" value="ECO:0007669"/>
    <property type="project" value="TreeGrafter"/>
</dbReference>
<comment type="subcellular location">
    <subcellularLocation>
        <location evidence="2">Cell junction</location>
        <location evidence="2">Tight junction</location>
    </subcellularLocation>
    <subcellularLocation>
        <location evidence="1">Cell membrane</location>
        <topology evidence="1">Peripheral membrane protein</topology>
        <orientation evidence="1">Cytoplasmic side</orientation>
    </subcellularLocation>
</comment>
<feature type="compositionally biased region" description="Polar residues" evidence="12">
    <location>
        <begin position="1464"/>
        <end position="1494"/>
    </location>
</feature>
<dbReference type="FunFam" id="2.30.42.10:FF:000029">
    <property type="entry name" value="tight junction protein ZO-1 isoform X1"/>
    <property type="match status" value="1"/>
</dbReference>
<feature type="compositionally biased region" description="Polar residues" evidence="12">
    <location>
        <begin position="301"/>
        <end position="316"/>
    </location>
</feature>
<dbReference type="GO" id="GO:0150105">
    <property type="term" value="P:protein localization to cell-cell junction"/>
    <property type="evidence" value="ECO:0007669"/>
    <property type="project" value="TreeGrafter"/>
</dbReference>
<reference evidence="18" key="1">
    <citation type="submission" date="2025-08" db="UniProtKB">
        <authorList>
            <consortium name="RefSeq"/>
        </authorList>
    </citation>
    <scope>IDENTIFICATION</scope>
    <source>
        <tissue evidence="18">Sperm</tissue>
    </source>
</reference>
<dbReference type="PRINTS" id="PR01597">
    <property type="entry name" value="ZONOCCLUDNS"/>
</dbReference>
<dbReference type="CDD" id="cd06728">
    <property type="entry name" value="PDZ2_ZO1-like_ds"/>
    <property type="match status" value="1"/>
</dbReference>
<feature type="region of interest" description="Disordered" evidence="12">
    <location>
        <begin position="1773"/>
        <end position="1803"/>
    </location>
</feature>
<dbReference type="FunFam" id="2.30.42.10:FF:000013">
    <property type="entry name" value="Putative tight junction protein ZO-1"/>
    <property type="match status" value="1"/>
</dbReference>
<feature type="compositionally biased region" description="Basic and acidic residues" evidence="12">
    <location>
        <begin position="219"/>
        <end position="250"/>
    </location>
</feature>
<keyword evidence="17" id="KW-1185">Reference proteome</keyword>
<feature type="region of interest" description="Disordered" evidence="12">
    <location>
        <begin position="1004"/>
        <end position="1033"/>
    </location>
</feature>
<evidence type="ECO:0000256" key="7">
    <source>
        <dbReference type="ARBA" id="ARBA00022553"/>
    </source>
</evidence>
<keyword evidence="9" id="KW-0965">Cell junction</keyword>
<feature type="compositionally biased region" description="Polar residues" evidence="12">
    <location>
        <begin position="1345"/>
        <end position="1355"/>
    </location>
</feature>
<evidence type="ECO:0000256" key="6">
    <source>
        <dbReference type="ARBA" id="ARBA00022475"/>
    </source>
</evidence>
<evidence type="ECO:0000256" key="11">
    <source>
        <dbReference type="PROSITE-ProRule" id="PRU00192"/>
    </source>
</evidence>
<protein>
    <submittedName>
        <fullName evidence="18">Tight junction protein ZO-1-like isoform X1</fullName>
    </submittedName>
</protein>
<dbReference type="InterPro" id="IPR036034">
    <property type="entry name" value="PDZ_sf"/>
</dbReference>
<evidence type="ECO:0000259" key="13">
    <source>
        <dbReference type="PROSITE" id="PS50002"/>
    </source>
</evidence>
<feature type="region of interest" description="Disordered" evidence="12">
    <location>
        <begin position="398"/>
        <end position="553"/>
    </location>
</feature>
<keyword evidence="10" id="KW-0472">Membrane</keyword>
<accession>A0AAJ7WMC2</accession>
<dbReference type="InterPro" id="IPR027417">
    <property type="entry name" value="P-loop_NTPase"/>
</dbReference>
<feature type="compositionally biased region" description="Acidic residues" evidence="12">
    <location>
        <begin position="183"/>
        <end position="193"/>
    </location>
</feature>
<dbReference type="Pfam" id="PF00791">
    <property type="entry name" value="ZU5"/>
    <property type="match status" value="1"/>
</dbReference>
<feature type="domain" description="SH3" evidence="13">
    <location>
        <begin position="660"/>
        <end position="728"/>
    </location>
</feature>
<feature type="compositionally biased region" description="Polar residues" evidence="12">
    <location>
        <begin position="1728"/>
        <end position="1743"/>
    </location>
</feature>
<dbReference type="InterPro" id="IPR001478">
    <property type="entry name" value="PDZ"/>
</dbReference>
<dbReference type="PROSITE" id="PS50002">
    <property type="entry name" value="SH3"/>
    <property type="match status" value="1"/>
</dbReference>
<feature type="compositionally biased region" description="Basic and acidic residues" evidence="12">
    <location>
        <begin position="1425"/>
        <end position="1445"/>
    </location>
</feature>
<dbReference type="Pfam" id="PF00625">
    <property type="entry name" value="Guanylate_kin"/>
    <property type="match status" value="1"/>
</dbReference>
<keyword evidence="4" id="KW-0796">Tight junction</keyword>
<feature type="compositionally biased region" description="Basic and acidic residues" evidence="12">
    <location>
        <begin position="420"/>
        <end position="444"/>
    </location>
</feature>
<evidence type="ECO:0000259" key="14">
    <source>
        <dbReference type="PROSITE" id="PS50052"/>
    </source>
</evidence>
<evidence type="ECO:0000256" key="2">
    <source>
        <dbReference type="ARBA" id="ARBA00004435"/>
    </source>
</evidence>
<dbReference type="PANTHER" id="PTHR13865">
    <property type="entry name" value="TIGHT JUNCTION PROTEIN"/>
    <property type="match status" value="1"/>
</dbReference>
<dbReference type="PROSITE" id="PS50106">
    <property type="entry name" value="PDZ"/>
    <property type="match status" value="3"/>
</dbReference>
<dbReference type="InterPro" id="IPR008145">
    <property type="entry name" value="GK/Ca_channel_bsu"/>
</dbReference>
<feature type="compositionally biased region" description="Basic and acidic residues" evidence="12">
    <location>
        <begin position="1312"/>
        <end position="1324"/>
    </location>
</feature>
<dbReference type="InterPro" id="IPR036028">
    <property type="entry name" value="SH3-like_dom_sf"/>
</dbReference>
<dbReference type="GO" id="GO:1905605">
    <property type="term" value="P:positive regulation of blood-brain barrier permeability"/>
    <property type="evidence" value="ECO:0007669"/>
    <property type="project" value="TreeGrafter"/>
</dbReference>
<dbReference type="GO" id="GO:0098609">
    <property type="term" value="P:cell-cell adhesion"/>
    <property type="evidence" value="ECO:0007669"/>
    <property type="project" value="TreeGrafter"/>
</dbReference>
<evidence type="ECO:0000256" key="3">
    <source>
        <dbReference type="ARBA" id="ARBA00007014"/>
    </source>
</evidence>
<dbReference type="SUPFAM" id="SSF50044">
    <property type="entry name" value="SH3-domain"/>
    <property type="match status" value="1"/>
</dbReference>
<dbReference type="Proteomes" id="UP001318040">
    <property type="component" value="Chromosome 1"/>
</dbReference>
<dbReference type="Gene3D" id="2.60.220.30">
    <property type="match status" value="1"/>
</dbReference>
<evidence type="ECO:0000256" key="5">
    <source>
        <dbReference type="ARBA" id="ARBA00022443"/>
    </source>
</evidence>
<dbReference type="Pfam" id="PF07653">
    <property type="entry name" value="SH3_2"/>
    <property type="match status" value="1"/>
</dbReference>
<name>A0AAJ7WMC2_PETMA</name>
<dbReference type="SMART" id="SM00218">
    <property type="entry name" value="ZU5"/>
    <property type="match status" value="1"/>
</dbReference>
<evidence type="ECO:0000259" key="16">
    <source>
        <dbReference type="PROSITE" id="PS51145"/>
    </source>
</evidence>
<dbReference type="FunFam" id="3.40.50.300:FF:000110">
    <property type="entry name" value="tight junction protein ZO-1 isoform X1"/>
    <property type="match status" value="1"/>
</dbReference>
<keyword evidence="6" id="KW-1003">Cell membrane</keyword>
<dbReference type="InterPro" id="IPR005417">
    <property type="entry name" value="ZO"/>
</dbReference>
<feature type="domain" description="ZU5" evidence="16">
    <location>
        <begin position="1884"/>
        <end position="1994"/>
    </location>
</feature>
<organism evidence="17 18">
    <name type="scientific">Petromyzon marinus</name>
    <name type="common">Sea lamprey</name>
    <dbReference type="NCBI Taxonomy" id="7757"/>
    <lineage>
        <taxon>Eukaryota</taxon>
        <taxon>Metazoa</taxon>
        <taxon>Chordata</taxon>
        <taxon>Craniata</taxon>
        <taxon>Vertebrata</taxon>
        <taxon>Cyclostomata</taxon>
        <taxon>Hyperoartia</taxon>
        <taxon>Petromyzontiformes</taxon>
        <taxon>Petromyzontidae</taxon>
        <taxon>Petromyzon</taxon>
    </lineage>
</organism>
<dbReference type="GO" id="GO:0050839">
    <property type="term" value="F:cell adhesion molecule binding"/>
    <property type="evidence" value="ECO:0007669"/>
    <property type="project" value="TreeGrafter"/>
</dbReference>
<dbReference type="GO" id="GO:0005886">
    <property type="term" value="C:plasma membrane"/>
    <property type="evidence" value="ECO:0007669"/>
    <property type="project" value="UniProtKB-SubCell"/>
</dbReference>
<dbReference type="InterPro" id="IPR001452">
    <property type="entry name" value="SH3_domain"/>
</dbReference>
<evidence type="ECO:0000256" key="10">
    <source>
        <dbReference type="ARBA" id="ARBA00023136"/>
    </source>
</evidence>
<evidence type="ECO:0000259" key="15">
    <source>
        <dbReference type="PROSITE" id="PS50106"/>
    </source>
</evidence>
<dbReference type="CDD" id="cd06727">
    <property type="entry name" value="PDZ1_ZO1-like"/>
    <property type="match status" value="1"/>
</dbReference>
<feature type="compositionally biased region" description="Polar residues" evidence="12">
    <location>
        <begin position="465"/>
        <end position="479"/>
    </location>
</feature>
<proteinExistence type="inferred from homology"/>